<dbReference type="InterPro" id="IPR000089">
    <property type="entry name" value="Biotin_lipoyl"/>
</dbReference>
<dbReference type="AlphaFoldDB" id="A0A2A9EBW3"/>
<evidence type="ECO:0000256" key="4">
    <source>
        <dbReference type="PIRSR" id="PIRSR617453-50"/>
    </source>
</evidence>
<evidence type="ECO:0000256" key="2">
    <source>
        <dbReference type="ARBA" id="ARBA00022823"/>
    </source>
</evidence>
<dbReference type="HAMAP" id="MF_00272">
    <property type="entry name" value="GcvH"/>
    <property type="match status" value="1"/>
</dbReference>
<dbReference type="InterPro" id="IPR002930">
    <property type="entry name" value="GCV_H"/>
</dbReference>
<dbReference type="InterPro" id="IPR017453">
    <property type="entry name" value="GCV_H_sub"/>
</dbReference>
<comment type="function">
    <text evidence="3">The glycine cleavage system catalyzes the degradation of glycine. The H protein shuttles the methylamine group of glycine from the P protein to the T protein.</text>
</comment>
<evidence type="ECO:0000313" key="7">
    <source>
        <dbReference type="Proteomes" id="UP000221394"/>
    </source>
</evidence>
<dbReference type="NCBIfam" id="NF002270">
    <property type="entry name" value="PRK01202.1"/>
    <property type="match status" value="1"/>
</dbReference>
<dbReference type="GO" id="GO:0019464">
    <property type="term" value="P:glycine decarboxylation via glycine cleavage system"/>
    <property type="evidence" value="ECO:0007669"/>
    <property type="project" value="UniProtKB-UniRule"/>
</dbReference>
<dbReference type="NCBIfam" id="TIGR00527">
    <property type="entry name" value="gcvH"/>
    <property type="match status" value="1"/>
</dbReference>
<dbReference type="InterPro" id="IPR011053">
    <property type="entry name" value="Single_hybrid_motif"/>
</dbReference>
<dbReference type="Gene3D" id="2.40.50.100">
    <property type="match status" value="1"/>
</dbReference>
<sequence length="125" mass="13085">MTIPADLRYTAEHEWVAVVDGQVRVGVTAHAATELGDIVFVELPEPGTRVVAGHVAGEIESTKSVSELFAPIDGEIVEVNTAVVDDPALVNADPYTAWLYVVAPDDPATIDTLLDAAAYASLVGA</sequence>
<feature type="modified residue" description="N6-lipoyllysine" evidence="3 4">
    <location>
        <position position="63"/>
    </location>
</feature>
<comment type="cofactor">
    <cofactor evidence="3">
        <name>(R)-lipoate</name>
        <dbReference type="ChEBI" id="CHEBI:83088"/>
    </cofactor>
    <text evidence="3">Binds 1 lipoyl cofactor covalently.</text>
</comment>
<gene>
    <name evidence="3" type="primary">gcvH</name>
    <name evidence="6" type="ORF">ATL41_1285</name>
</gene>
<dbReference type="GO" id="GO:0005829">
    <property type="term" value="C:cytosol"/>
    <property type="evidence" value="ECO:0007669"/>
    <property type="project" value="TreeGrafter"/>
</dbReference>
<dbReference type="InterPro" id="IPR033753">
    <property type="entry name" value="GCV_H/Fam206"/>
</dbReference>
<evidence type="ECO:0000313" key="6">
    <source>
        <dbReference type="EMBL" id="PFG36557.1"/>
    </source>
</evidence>
<evidence type="ECO:0000256" key="1">
    <source>
        <dbReference type="ARBA" id="ARBA00009249"/>
    </source>
</evidence>
<dbReference type="PANTHER" id="PTHR11715:SF3">
    <property type="entry name" value="GLYCINE CLEAVAGE SYSTEM H PROTEIN-RELATED"/>
    <property type="match status" value="1"/>
</dbReference>
<keyword evidence="2 3" id="KW-0450">Lipoyl</keyword>
<comment type="similarity">
    <text evidence="1 3">Belongs to the GcvH family.</text>
</comment>
<protein>
    <recommendedName>
        <fullName evidence="3">Glycine cleavage system H protein</fullName>
    </recommendedName>
</protein>
<comment type="caution">
    <text evidence="6">The sequence shown here is derived from an EMBL/GenBank/DDBJ whole genome shotgun (WGS) entry which is preliminary data.</text>
</comment>
<dbReference type="Proteomes" id="UP000221394">
    <property type="component" value="Unassembled WGS sequence"/>
</dbReference>
<accession>A0A2A9EBW3</accession>
<dbReference type="CDD" id="cd06848">
    <property type="entry name" value="GCS_H"/>
    <property type="match status" value="1"/>
</dbReference>
<evidence type="ECO:0000259" key="5">
    <source>
        <dbReference type="PROSITE" id="PS50968"/>
    </source>
</evidence>
<name>A0A2A9EBW3_9MICO</name>
<comment type="subunit">
    <text evidence="3">The glycine cleavage system is composed of four proteins: P, T, L and H.</text>
</comment>
<keyword evidence="7" id="KW-1185">Reference proteome</keyword>
<dbReference type="OrthoDB" id="9796712at2"/>
<proteinExistence type="inferred from homology"/>
<dbReference type="EMBL" id="PDJH01000001">
    <property type="protein sequence ID" value="PFG36557.1"/>
    <property type="molecule type" value="Genomic_DNA"/>
</dbReference>
<evidence type="ECO:0000256" key="3">
    <source>
        <dbReference type="HAMAP-Rule" id="MF_00272"/>
    </source>
</evidence>
<dbReference type="PANTHER" id="PTHR11715">
    <property type="entry name" value="GLYCINE CLEAVAGE SYSTEM H PROTEIN"/>
    <property type="match status" value="1"/>
</dbReference>
<dbReference type="GO" id="GO:0009249">
    <property type="term" value="P:protein lipoylation"/>
    <property type="evidence" value="ECO:0007669"/>
    <property type="project" value="TreeGrafter"/>
</dbReference>
<reference evidence="6 7" key="1">
    <citation type="submission" date="2017-10" db="EMBL/GenBank/DDBJ databases">
        <title>Sequencing the genomes of 1000 actinobacteria strains.</title>
        <authorList>
            <person name="Klenk H.-P."/>
        </authorList>
    </citation>
    <scope>NUCLEOTIDE SEQUENCE [LARGE SCALE GENOMIC DNA]</scope>
    <source>
        <strain evidence="6 7">DSM 21574</strain>
    </source>
</reference>
<dbReference type="PROSITE" id="PS50968">
    <property type="entry name" value="BIOTINYL_LIPOYL"/>
    <property type="match status" value="1"/>
</dbReference>
<dbReference type="GO" id="GO:0005960">
    <property type="term" value="C:glycine cleavage complex"/>
    <property type="evidence" value="ECO:0007669"/>
    <property type="project" value="InterPro"/>
</dbReference>
<dbReference type="SUPFAM" id="SSF51230">
    <property type="entry name" value="Single hybrid motif"/>
    <property type="match status" value="1"/>
</dbReference>
<dbReference type="Pfam" id="PF01597">
    <property type="entry name" value="GCV_H"/>
    <property type="match status" value="1"/>
</dbReference>
<feature type="domain" description="Lipoyl-binding" evidence="5">
    <location>
        <begin position="22"/>
        <end position="103"/>
    </location>
</feature>
<organism evidence="6 7">
    <name type="scientific">Flavimobilis soli</name>
    <dbReference type="NCBI Taxonomy" id="442709"/>
    <lineage>
        <taxon>Bacteria</taxon>
        <taxon>Bacillati</taxon>
        <taxon>Actinomycetota</taxon>
        <taxon>Actinomycetes</taxon>
        <taxon>Micrococcales</taxon>
        <taxon>Jonesiaceae</taxon>
        <taxon>Flavimobilis</taxon>
    </lineage>
</organism>